<comment type="similarity">
    <text evidence="1 5">Belongs to the glycosyl hydrolase 57 family.</text>
</comment>
<dbReference type="CAZy" id="GH57">
    <property type="family name" value="Glycoside Hydrolase Family 57"/>
</dbReference>
<keyword evidence="9" id="KW-1185">Reference proteome</keyword>
<dbReference type="GO" id="GO:0005576">
    <property type="term" value="C:extracellular region"/>
    <property type="evidence" value="ECO:0007669"/>
    <property type="project" value="TreeGrafter"/>
</dbReference>
<dbReference type="GO" id="GO:0003844">
    <property type="term" value="F:1,4-alpha-glucan branching enzyme activity"/>
    <property type="evidence" value="ECO:0007669"/>
    <property type="project" value="InterPro"/>
</dbReference>
<feature type="domain" description="Glycoside hydrolase family 57 N-terminal" evidence="6">
    <location>
        <begin position="8"/>
        <end position="321"/>
    </location>
</feature>
<dbReference type="STRING" id="573061.Clocel_1951"/>
<accession>D9SLW4</accession>
<feature type="domain" description="1,4-alpha-glucan branching enzyme C-terminal" evidence="7">
    <location>
        <begin position="425"/>
        <end position="524"/>
    </location>
</feature>
<feature type="binding site" evidence="4">
    <location>
        <position position="241"/>
    </location>
    <ligand>
        <name>substrate</name>
    </ligand>
</feature>
<evidence type="ECO:0000259" key="6">
    <source>
        <dbReference type="Pfam" id="PF03065"/>
    </source>
</evidence>
<feature type="binding site" evidence="4">
    <location>
        <position position="258"/>
    </location>
    <ligand>
        <name>substrate</name>
    </ligand>
</feature>
<organism evidence="8 9">
    <name type="scientific">Clostridium cellulovorans (strain ATCC 35296 / DSM 3052 / OCM 3 / 743B)</name>
    <dbReference type="NCBI Taxonomy" id="573061"/>
    <lineage>
        <taxon>Bacteria</taxon>
        <taxon>Bacillati</taxon>
        <taxon>Bacillota</taxon>
        <taxon>Clostridia</taxon>
        <taxon>Eubacteriales</taxon>
        <taxon>Clostridiaceae</taxon>
        <taxon>Clostridium</taxon>
    </lineage>
</organism>
<dbReference type="InterPro" id="IPR015293">
    <property type="entry name" value="BE_C"/>
</dbReference>
<sequence>MTKGYVSLILHSHLPYVRHPEINEAMEERWLFEAINECYIPIIDVYDGLINDGIEFKVTMSITPPLMAMLEDQYLNERYMKYLNKSIELANKEVIRTAEDKNLNGVSKFYVERFEGLKKTYEKYDRRLMNAFRKFDNLGVLEVITCSATHGLLPLLAVNPETVKAQLAIGVEYYKEVMGHAPKGIWLPECAYTYSLDPILKELGIQFFIAESTSVSNASPRPLYSTAAPIATQNGVAAFGRDVEAGHQVWSSFLGYPGDANYREFYRDIGYELPMDYIKDYIVPSGIRIDTGIKYYKITGNTENKEYYVRENALERVKIHADHFAYSRNEQINNLSYYMDKPPIITCPYDTELYGHWWFEGPDFLNEFIRNAADNWTEFELTTPKEYLEMYPVTQCSSPSPASWGESGNFSVWLNGGNDWIYRELHEAAESMIRLANSFDEPTELEKRALAQAARELVLAESSDWPFIIKHNTTVQYAVKRVNTHLERFKELYNCLTKNRLEEKFIKEMEDIDNIFPNIDYTLYRNN</sequence>
<dbReference type="Gene3D" id="1.20.1430.10">
    <property type="entry name" value="Families 57/38 glycoside transferase, middle domain"/>
    <property type="match status" value="1"/>
</dbReference>
<feature type="binding site" evidence="4">
    <location>
        <position position="404"/>
    </location>
    <ligand>
        <name>substrate</name>
    </ligand>
</feature>
<evidence type="ECO:0000313" key="8">
    <source>
        <dbReference type="EMBL" id="ADL51695.1"/>
    </source>
</evidence>
<dbReference type="InterPro" id="IPR027291">
    <property type="entry name" value="Glyco_hydro_38_N_sf"/>
</dbReference>
<protein>
    <recommendedName>
        <fullName evidence="10">Glycoside hydrolase family 57</fullName>
    </recommendedName>
</protein>
<dbReference type="HOGENOM" id="CLU_008192_1_0_9"/>
<feature type="binding site" evidence="4">
    <location>
        <position position="464"/>
    </location>
    <ligand>
        <name>substrate</name>
    </ligand>
</feature>
<dbReference type="InterPro" id="IPR011330">
    <property type="entry name" value="Glyco_hydro/deAcase_b/a-brl"/>
</dbReference>
<evidence type="ECO:0000256" key="1">
    <source>
        <dbReference type="ARBA" id="ARBA00006821"/>
    </source>
</evidence>
<dbReference type="PANTHER" id="PTHR41695:SF1">
    <property type="entry name" value="1,4-ALPHA-GLUCAN BRANCHING ENZYME TK1436"/>
    <property type="match status" value="1"/>
</dbReference>
<dbReference type="PANTHER" id="PTHR41695">
    <property type="entry name" value="1,4-ALPHA-GLUCAN BRANCHING ENZYME RV3031-RELATED"/>
    <property type="match status" value="1"/>
</dbReference>
<dbReference type="InterPro" id="IPR040042">
    <property type="entry name" value="Branching_enz_MT3115-like"/>
</dbReference>
<keyword evidence="2 5" id="KW-0119">Carbohydrate metabolism</keyword>
<dbReference type="Pfam" id="PF03065">
    <property type="entry name" value="Glyco_hydro_57"/>
    <property type="match status" value="1"/>
</dbReference>
<dbReference type="InterPro" id="IPR004300">
    <property type="entry name" value="Glyco_hydro_57_N"/>
</dbReference>
<gene>
    <name evidence="8" type="ordered locus">Clocel_1951</name>
</gene>
<dbReference type="RefSeq" id="WP_010077086.1">
    <property type="nucleotide sequence ID" value="NC_014393.1"/>
</dbReference>
<dbReference type="InterPro" id="IPR028995">
    <property type="entry name" value="Glyco_hydro_57/38_cen_sf"/>
</dbReference>
<dbReference type="OrthoDB" id="9803279at2"/>
<reference evidence="8 9" key="1">
    <citation type="submission" date="2010-08" db="EMBL/GenBank/DDBJ databases">
        <title>Complete sequence of Clostridium cellulovorans 743B.</title>
        <authorList>
            <consortium name="US DOE Joint Genome Institute"/>
            <person name="Lucas S."/>
            <person name="Copeland A."/>
            <person name="Lapidus A."/>
            <person name="Cheng J.-F."/>
            <person name="Bruce D."/>
            <person name="Goodwin L."/>
            <person name="Pitluck S."/>
            <person name="Chertkov O."/>
            <person name="Detter J.C."/>
            <person name="Han C."/>
            <person name="Tapia R."/>
            <person name="Land M."/>
            <person name="Hauser L."/>
            <person name="Chang Y.-J."/>
            <person name="Jeffries C."/>
            <person name="Kyrpides N."/>
            <person name="Ivanova N."/>
            <person name="Mikhailova N."/>
            <person name="Hemme C.L."/>
            <person name="Woyke T."/>
        </authorList>
    </citation>
    <scope>NUCLEOTIDE SEQUENCE [LARGE SCALE GENOMIC DNA]</scope>
    <source>
        <strain evidence="9">ATCC 35296 / DSM 3052 / OCM 3 / 743B</strain>
    </source>
</reference>
<dbReference type="Gene3D" id="3.20.110.10">
    <property type="entry name" value="Glycoside hydrolase 38, N terminal domain"/>
    <property type="match status" value="1"/>
</dbReference>
<dbReference type="KEGG" id="ccb:Clocel_1951"/>
<evidence type="ECO:0000256" key="4">
    <source>
        <dbReference type="PIRSR" id="PIRSR640042-2"/>
    </source>
</evidence>
<dbReference type="Proteomes" id="UP000002730">
    <property type="component" value="Chromosome"/>
</dbReference>
<name>D9SLW4_CLOC7</name>
<feature type="active site" description="Proton donor" evidence="3">
    <location>
        <position position="350"/>
    </location>
</feature>
<evidence type="ECO:0000256" key="2">
    <source>
        <dbReference type="ARBA" id="ARBA00023277"/>
    </source>
</evidence>
<dbReference type="CDD" id="cd10792">
    <property type="entry name" value="GH57N_AmyC_like"/>
    <property type="match status" value="1"/>
</dbReference>
<evidence type="ECO:0000256" key="3">
    <source>
        <dbReference type="PIRSR" id="PIRSR640042-1"/>
    </source>
</evidence>
<dbReference type="SUPFAM" id="SSF88713">
    <property type="entry name" value="Glycoside hydrolase/deacetylase"/>
    <property type="match status" value="1"/>
</dbReference>
<dbReference type="Pfam" id="PF09210">
    <property type="entry name" value="BE_C"/>
    <property type="match status" value="1"/>
</dbReference>
<evidence type="ECO:0008006" key="10">
    <source>
        <dbReference type="Google" id="ProtNLM"/>
    </source>
</evidence>
<dbReference type="InterPro" id="IPR037090">
    <property type="entry name" value="57_glycoside_trans_central"/>
</dbReference>
<evidence type="ECO:0000259" key="7">
    <source>
        <dbReference type="Pfam" id="PF09210"/>
    </source>
</evidence>
<evidence type="ECO:0000256" key="5">
    <source>
        <dbReference type="RuleBase" id="RU361196"/>
    </source>
</evidence>
<evidence type="ECO:0000313" key="9">
    <source>
        <dbReference type="Proteomes" id="UP000002730"/>
    </source>
</evidence>
<dbReference type="eggNOG" id="COG1543">
    <property type="taxonomic scope" value="Bacteria"/>
</dbReference>
<dbReference type="SUPFAM" id="SSF88688">
    <property type="entry name" value="Families 57/38 glycoside transferase middle domain"/>
    <property type="match status" value="1"/>
</dbReference>
<dbReference type="EMBL" id="CP002160">
    <property type="protein sequence ID" value="ADL51695.1"/>
    <property type="molecule type" value="Genomic_DNA"/>
</dbReference>
<proteinExistence type="inferred from homology"/>
<feature type="active site" description="Nucleophile" evidence="3">
    <location>
        <position position="189"/>
    </location>
</feature>
<dbReference type="AlphaFoldDB" id="D9SLW4"/>
<dbReference type="GO" id="GO:0030979">
    <property type="term" value="P:alpha-glucan biosynthetic process"/>
    <property type="evidence" value="ECO:0007669"/>
    <property type="project" value="InterPro"/>
</dbReference>